<gene>
    <name evidence="2" type="ORF">BMYO_1601</name>
</gene>
<dbReference type="EMBL" id="MWWW01000018">
    <property type="protein sequence ID" value="OZG58614.1"/>
    <property type="molecule type" value="Genomic_DNA"/>
</dbReference>
<proteinExistence type="predicted"/>
<keyword evidence="3" id="KW-1185">Reference proteome</keyword>
<organism evidence="2 3">
    <name type="scientific">Bifidobacterium myosotis</name>
    <dbReference type="NCBI Taxonomy" id="1630166"/>
    <lineage>
        <taxon>Bacteria</taxon>
        <taxon>Bacillati</taxon>
        <taxon>Actinomycetota</taxon>
        <taxon>Actinomycetes</taxon>
        <taxon>Bifidobacteriales</taxon>
        <taxon>Bifidobacteriaceae</taxon>
        <taxon>Bifidobacterium</taxon>
    </lineage>
</organism>
<reference evidence="2 3" key="1">
    <citation type="journal article" date="2017" name="BMC Genomics">
        <title>Comparative genomic and phylogenomic analyses of the Bifidobacteriaceae family.</title>
        <authorList>
            <person name="Lugli G.A."/>
            <person name="Milani C."/>
            <person name="Turroni F."/>
            <person name="Duranti S."/>
            <person name="Mancabelli L."/>
            <person name="Mangifesta M."/>
            <person name="Ferrario C."/>
            <person name="Modesto M."/>
            <person name="Mattarelli P."/>
            <person name="Jiri K."/>
            <person name="van Sinderen D."/>
            <person name="Ventura M."/>
        </authorList>
    </citation>
    <scope>NUCLEOTIDE SEQUENCE [LARGE SCALE GENOMIC DNA]</scope>
    <source>
        <strain evidence="2 3">DSM 100196</strain>
    </source>
</reference>
<comment type="caution">
    <text evidence="2">The sequence shown here is derived from an EMBL/GenBank/DDBJ whole genome shotgun (WGS) entry which is preliminary data.</text>
</comment>
<feature type="region of interest" description="Disordered" evidence="1">
    <location>
        <begin position="166"/>
        <end position="192"/>
    </location>
</feature>
<evidence type="ECO:0000313" key="3">
    <source>
        <dbReference type="Proteomes" id="UP000216871"/>
    </source>
</evidence>
<protein>
    <submittedName>
        <fullName evidence="2">Uncharacterized protein</fullName>
    </submittedName>
</protein>
<evidence type="ECO:0000256" key="1">
    <source>
        <dbReference type="SAM" id="MobiDB-lite"/>
    </source>
</evidence>
<accession>A0A261FHH7</accession>
<evidence type="ECO:0000313" key="2">
    <source>
        <dbReference type="EMBL" id="OZG58614.1"/>
    </source>
</evidence>
<dbReference type="Proteomes" id="UP000216871">
    <property type="component" value="Unassembled WGS sequence"/>
</dbReference>
<dbReference type="AlphaFoldDB" id="A0A261FHH7"/>
<sequence length="192" mass="21526">MPSTLTDLSHRIHQPPPIASQPDAHQPSINHPPPNNKQPPTNAKTLGARPEEPDRAPSAMKGRKGESKKGIVAGRKWRTVSFRRRRWQWFERGTRPEAARLFQLLFSYYSVVLQLYSIIGEAECPPAASADGDRRAIRYFRSPTAITARCRTTKTRIMRPTTMVVHSAGTPKSEVSGSRMERTRAPSTEPST</sequence>
<name>A0A261FHH7_9BIFI</name>
<feature type="region of interest" description="Disordered" evidence="1">
    <location>
        <begin position="1"/>
        <end position="72"/>
    </location>
</feature>